<keyword evidence="6" id="KW-0804">Transcription</keyword>
<reference evidence="13" key="2">
    <citation type="submission" date="2012-03" db="EMBL/GenBank/DDBJ databases">
        <title>The complete genome sequence of the pioneer microbe on fresh volcanic deposit, Leptospirillum ferrooxidans strain C2-3.</title>
        <authorList>
            <person name="Fujimura R."/>
            <person name="Sato Y."/>
            <person name="Nishizawa T."/>
            <person name="Nanba K."/>
            <person name="Oshima K."/>
            <person name="Hattori M."/>
            <person name="Kamijo T."/>
            <person name="Ohta H."/>
        </authorList>
    </citation>
    <scope>NUCLEOTIDE SEQUENCE [LARGE SCALE GENOMIC DNA]</scope>
    <source>
        <strain evidence="13">C2-3</strain>
    </source>
</reference>
<keyword evidence="5 9" id="KW-0238">DNA-binding</keyword>
<dbReference type="GO" id="GO:0006355">
    <property type="term" value="P:regulation of DNA-templated transcription"/>
    <property type="evidence" value="ECO:0007669"/>
    <property type="project" value="InterPro"/>
</dbReference>
<reference evidence="12 13" key="1">
    <citation type="journal article" date="2012" name="J. Bacteriol.">
        <title>Complete Genome Sequence of Leptospirillum ferrooxidans Strain C2-3, Isolated from a Fresh Volcanic Ash Deposit on the Island of Miyake, Japan.</title>
        <authorList>
            <person name="Fujimura R."/>
            <person name="Sato Y."/>
            <person name="Nishizawa T."/>
            <person name="Oshima K."/>
            <person name="Kim S.-W."/>
            <person name="Hattori M."/>
            <person name="Kamijo T."/>
            <person name="Ohta H."/>
        </authorList>
    </citation>
    <scope>NUCLEOTIDE SEQUENCE [LARGE SCALE GENOMIC DNA]</scope>
    <source>
        <strain evidence="12 13">C2-3</strain>
    </source>
</reference>
<evidence type="ECO:0000313" key="13">
    <source>
        <dbReference type="Proteomes" id="UP000007382"/>
    </source>
</evidence>
<evidence type="ECO:0000256" key="5">
    <source>
        <dbReference type="ARBA" id="ARBA00023125"/>
    </source>
</evidence>
<dbReference type="PANTHER" id="PTHR48111:SF4">
    <property type="entry name" value="DNA-BINDING DUAL TRANSCRIPTIONAL REGULATOR OMPR"/>
    <property type="match status" value="1"/>
</dbReference>
<dbReference type="Gene3D" id="6.10.250.690">
    <property type="match status" value="1"/>
</dbReference>
<evidence type="ECO:0000256" key="3">
    <source>
        <dbReference type="ARBA" id="ARBA00023012"/>
    </source>
</evidence>
<dbReference type="PANTHER" id="PTHR48111">
    <property type="entry name" value="REGULATOR OF RPOS"/>
    <property type="match status" value="1"/>
</dbReference>
<accession>I0IQ65</accession>
<evidence type="ECO:0000256" key="6">
    <source>
        <dbReference type="ARBA" id="ARBA00023163"/>
    </source>
</evidence>
<protein>
    <recommendedName>
        <fullName evidence="1">Phosphate regulon transcriptional regulatory protein PhoB</fullName>
    </recommendedName>
</protein>
<keyword evidence="13" id="KW-1185">Reference proteome</keyword>
<dbReference type="PROSITE" id="PS51755">
    <property type="entry name" value="OMPR_PHOB"/>
    <property type="match status" value="1"/>
</dbReference>
<dbReference type="EMBL" id="AP012342">
    <property type="protein sequence ID" value="BAM07414.1"/>
    <property type="molecule type" value="Genomic_DNA"/>
</dbReference>
<dbReference type="Pfam" id="PF00072">
    <property type="entry name" value="Response_reg"/>
    <property type="match status" value="1"/>
</dbReference>
<organism evidence="12 13">
    <name type="scientific">Leptospirillum ferrooxidans (strain C2-3)</name>
    <dbReference type="NCBI Taxonomy" id="1162668"/>
    <lineage>
        <taxon>Bacteria</taxon>
        <taxon>Pseudomonadati</taxon>
        <taxon>Nitrospirota</taxon>
        <taxon>Nitrospiria</taxon>
        <taxon>Nitrospirales</taxon>
        <taxon>Nitrospiraceae</taxon>
        <taxon>Leptospirillum</taxon>
    </lineage>
</organism>
<evidence type="ECO:0000259" key="10">
    <source>
        <dbReference type="PROSITE" id="PS50110"/>
    </source>
</evidence>
<dbReference type="eggNOG" id="COG0745">
    <property type="taxonomic scope" value="Bacteria"/>
</dbReference>
<dbReference type="Pfam" id="PF00486">
    <property type="entry name" value="Trans_reg_C"/>
    <property type="match status" value="1"/>
</dbReference>
<dbReference type="STRING" id="1162668.LFE_1734"/>
<dbReference type="GO" id="GO:0000976">
    <property type="term" value="F:transcription cis-regulatory region binding"/>
    <property type="evidence" value="ECO:0007669"/>
    <property type="project" value="TreeGrafter"/>
</dbReference>
<dbReference type="KEGG" id="lfc:LFE_1734"/>
<keyword evidence="4" id="KW-0805">Transcription regulation</keyword>
<evidence type="ECO:0000256" key="4">
    <source>
        <dbReference type="ARBA" id="ARBA00023015"/>
    </source>
</evidence>
<dbReference type="InterPro" id="IPR016032">
    <property type="entry name" value="Sig_transdc_resp-reg_C-effctor"/>
</dbReference>
<dbReference type="RefSeq" id="WP_014449899.1">
    <property type="nucleotide sequence ID" value="NC_017094.1"/>
</dbReference>
<dbReference type="OrthoDB" id="9775518at2"/>
<evidence type="ECO:0000256" key="7">
    <source>
        <dbReference type="ARBA" id="ARBA00024735"/>
    </source>
</evidence>
<evidence type="ECO:0000256" key="1">
    <source>
        <dbReference type="ARBA" id="ARBA00013332"/>
    </source>
</evidence>
<sequence>MSRRILLIEDEADIRTLARHYLVQEHYEVLEASNGTDGLALAKSQLPDLIVLDLMLPGIDGLSLNRMLKKDTKTNQIPVIILTAKSDETDRIIGLELGADDYLVKPFNPKELLARIRAILRRVHLEPQVKADDIIRIGSISVNESRHEAIAQGVTMPLTAKEFSLLQTLMKNAGRVLDRATLLDLVWGDDYEGTDRTVDVHIRRLRKKMGPFQDKIQTVKQIGYKFSDDPDGSD</sequence>
<dbReference type="AlphaFoldDB" id="I0IQ65"/>
<dbReference type="SMART" id="SM00862">
    <property type="entry name" value="Trans_reg_C"/>
    <property type="match status" value="1"/>
</dbReference>
<evidence type="ECO:0000256" key="9">
    <source>
        <dbReference type="PROSITE-ProRule" id="PRU01091"/>
    </source>
</evidence>
<dbReference type="GO" id="GO:0000156">
    <property type="term" value="F:phosphorelay response regulator activity"/>
    <property type="evidence" value="ECO:0007669"/>
    <property type="project" value="TreeGrafter"/>
</dbReference>
<dbReference type="InterPro" id="IPR036388">
    <property type="entry name" value="WH-like_DNA-bd_sf"/>
</dbReference>
<dbReference type="CDD" id="cd00383">
    <property type="entry name" value="trans_reg_C"/>
    <property type="match status" value="1"/>
</dbReference>
<dbReference type="SUPFAM" id="SSF46894">
    <property type="entry name" value="C-terminal effector domain of the bipartite response regulators"/>
    <property type="match status" value="1"/>
</dbReference>
<dbReference type="GO" id="GO:0005829">
    <property type="term" value="C:cytosol"/>
    <property type="evidence" value="ECO:0007669"/>
    <property type="project" value="TreeGrafter"/>
</dbReference>
<comment type="function">
    <text evidence="7">This protein is a positive regulator for the phosphate regulon. Transcription of this operon is positively regulated by PhoB and PhoR when phosphate is limited.</text>
</comment>
<feature type="domain" description="Response regulatory" evidence="10">
    <location>
        <begin position="4"/>
        <end position="120"/>
    </location>
</feature>
<dbReference type="FunFam" id="3.40.50.2300:FF:000001">
    <property type="entry name" value="DNA-binding response regulator PhoB"/>
    <property type="match status" value="1"/>
</dbReference>
<feature type="domain" description="OmpR/PhoB-type" evidence="11">
    <location>
        <begin position="132"/>
        <end position="228"/>
    </location>
</feature>
<dbReference type="GO" id="GO:0032993">
    <property type="term" value="C:protein-DNA complex"/>
    <property type="evidence" value="ECO:0007669"/>
    <property type="project" value="TreeGrafter"/>
</dbReference>
<proteinExistence type="predicted"/>
<dbReference type="InterPro" id="IPR001789">
    <property type="entry name" value="Sig_transdc_resp-reg_receiver"/>
</dbReference>
<dbReference type="InterPro" id="IPR011006">
    <property type="entry name" value="CheY-like_superfamily"/>
</dbReference>
<evidence type="ECO:0000313" key="12">
    <source>
        <dbReference type="EMBL" id="BAM07414.1"/>
    </source>
</evidence>
<feature type="DNA-binding region" description="OmpR/PhoB-type" evidence="9">
    <location>
        <begin position="132"/>
        <end position="228"/>
    </location>
</feature>
<dbReference type="Gene3D" id="1.10.10.10">
    <property type="entry name" value="Winged helix-like DNA-binding domain superfamily/Winged helix DNA-binding domain"/>
    <property type="match status" value="1"/>
</dbReference>
<keyword evidence="3" id="KW-0902">Two-component regulatory system</keyword>
<dbReference type="SMART" id="SM00448">
    <property type="entry name" value="REC"/>
    <property type="match status" value="1"/>
</dbReference>
<evidence type="ECO:0000256" key="8">
    <source>
        <dbReference type="PROSITE-ProRule" id="PRU00169"/>
    </source>
</evidence>
<dbReference type="InterPro" id="IPR001867">
    <property type="entry name" value="OmpR/PhoB-type_DNA-bd"/>
</dbReference>
<dbReference type="Proteomes" id="UP000007382">
    <property type="component" value="Chromosome"/>
</dbReference>
<dbReference type="FunFam" id="1.10.10.10:FF:000018">
    <property type="entry name" value="DNA-binding response regulator ResD"/>
    <property type="match status" value="1"/>
</dbReference>
<dbReference type="SUPFAM" id="SSF52172">
    <property type="entry name" value="CheY-like"/>
    <property type="match status" value="1"/>
</dbReference>
<dbReference type="HOGENOM" id="CLU_000445_30_4_0"/>
<dbReference type="PATRIC" id="fig|1162668.3.peg.2060"/>
<keyword evidence="2 8" id="KW-0597">Phosphoprotein</keyword>
<dbReference type="PROSITE" id="PS50110">
    <property type="entry name" value="RESPONSE_REGULATORY"/>
    <property type="match status" value="1"/>
</dbReference>
<gene>
    <name evidence="12" type="ordered locus">LFE_1734</name>
</gene>
<dbReference type="Gene3D" id="3.40.50.2300">
    <property type="match status" value="1"/>
</dbReference>
<dbReference type="InterPro" id="IPR039420">
    <property type="entry name" value="WalR-like"/>
</dbReference>
<name>I0IQ65_LEPFC</name>
<evidence type="ECO:0000259" key="11">
    <source>
        <dbReference type="PROSITE" id="PS51755"/>
    </source>
</evidence>
<evidence type="ECO:0000256" key="2">
    <source>
        <dbReference type="ARBA" id="ARBA00022553"/>
    </source>
</evidence>
<feature type="modified residue" description="4-aspartylphosphate" evidence="8">
    <location>
        <position position="53"/>
    </location>
</feature>